<dbReference type="RefSeq" id="WP_089007717.1">
    <property type="nucleotide sequence ID" value="NZ_LT607411.1"/>
</dbReference>
<feature type="transmembrane region" description="Helical" evidence="1">
    <location>
        <begin position="35"/>
        <end position="56"/>
    </location>
</feature>
<proteinExistence type="predicted"/>
<feature type="transmembrane region" description="Helical" evidence="1">
    <location>
        <begin position="63"/>
        <end position="81"/>
    </location>
</feature>
<evidence type="ECO:0000313" key="3">
    <source>
        <dbReference type="Proteomes" id="UP000198242"/>
    </source>
</evidence>
<gene>
    <name evidence="2" type="ORF">GA0074695_4151</name>
</gene>
<keyword evidence="1" id="KW-0812">Transmembrane</keyword>
<dbReference type="Proteomes" id="UP000198242">
    <property type="component" value="Chromosome I"/>
</dbReference>
<feature type="transmembrane region" description="Helical" evidence="1">
    <location>
        <begin position="87"/>
        <end position="105"/>
    </location>
</feature>
<name>A0A1C4YDS9_MICVI</name>
<evidence type="ECO:0000313" key="2">
    <source>
        <dbReference type="EMBL" id="SCF18786.1"/>
    </source>
</evidence>
<keyword evidence="1" id="KW-1133">Transmembrane helix</keyword>
<organism evidence="2 3">
    <name type="scientific">Micromonospora viridifaciens</name>
    <dbReference type="NCBI Taxonomy" id="1881"/>
    <lineage>
        <taxon>Bacteria</taxon>
        <taxon>Bacillati</taxon>
        <taxon>Actinomycetota</taxon>
        <taxon>Actinomycetes</taxon>
        <taxon>Micromonosporales</taxon>
        <taxon>Micromonosporaceae</taxon>
        <taxon>Micromonospora</taxon>
    </lineage>
</organism>
<reference evidence="3" key="1">
    <citation type="submission" date="2016-06" db="EMBL/GenBank/DDBJ databases">
        <authorList>
            <person name="Varghese N."/>
            <person name="Submissions Spin"/>
        </authorList>
    </citation>
    <scope>NUCLEOTIDE SEQUENCE [LARGE SCALE GENOMIC DNA]</scope>
    <source>
        <strain evidence="3">DSM 43909</strain>
    </source>
</reference>
<dbReference type="EMBL" id="LT607411">
    <property type="protein sequence ID" value="SCF18786.1"/>
    <property type="molecule type" value="Genomic_DNA"/>
</dbReference>
<dbReference type="AlphaFoldDB" id="A0A1C4YDS9"/>
<evidence type="ECO:0000256" key="1">
    <source>
        <dbReference type="SAM" id="Phobius"/>
    </source>
</evidence>
<feature type="transmembrane region" description="Helical" evidence="1">
    <location>
        <begin position="112"/>
        <end position="134"/>
    </location>
</feature>
<feature type="transmembrane region" description="Helical" evidence="1">
    <location>
        <begin position="12"/>
        <end position="29"/>
    </location>
</feature>
<keyword evidence="3" id="KW-1185">Reference proteome</keyword>
<sequence>MVVRFMAQLRPLIVVCGQVLAWVLLVLDARREWSAYELVVLFLLLGALAAIPAALVGSPRFRLTALVTQAIGAGLIALALHDTTDKRALWAYALAALVAVALPPGRPALGRTTVIGVGLAFVLTIGVSAPALAWGGRQPEAVVCVRPGEPAWKLVGESHRFDPNRLIAGYGHEGPQAPCLEVLFDPGATAGDADDVVRRYSADSRVVSVSRAR</sequence>
<keyword evidence="1" id="KW-0472">Membrane</keyword>
<accession>A0A1C4YDS9</accession>
<dbReference type="OrthoDB" id="3380339at2"/>
<protein>
    <submittedName>
        <fullName evidence="2">Uncharacterized protein</fullName>
    </submittedName>
</protein>